<dbReference type="NCBIfam" id="TIGR01537">
    <property type="entry name" value="portal_HK97"/>
    <property type="match status" value="1"/>
</dbReference>
<evidence type="ECO:0000313" key="2">
    <source>
        <dbReference type="EMBL" id="MBA5779487.1"/>
    </source>
</evidence>
<name>A0A839AL09_9HYPH</name>
<sequence>MGFWSRLFGDADAKSASTLELFREIYGGREARSGVSVNWQTAIEVATVLACVRVIANGVAQVPWRVYQDQGRSKRPAVNHYLYPVIYRRPNKWQSSFALRETVMYHLLLTGNAFVWKGMVGSKREIRELKPIEPHRVTVQMTDDVLTYRVQADNGQAAVFPADQIWHLRGPSWNTWIGLDATKLARDAIGLSIATETAQAELHKNGARVGGLLSVDGNLSKEQFDFLSAWLDKHAIGGERSQKPLILDHGAKFSPFQMTGVDAQHLETRKHQIEEICRAYGVMPIMVGHADKTATYASAEQMFLAHVVYTLLPWYERIEQSADNELLSETDRADGYYTKFSPNGLLRGAAKDRAEFYSKALGGPGARGYMTPNEVRSLEELDPIDGGDTIPEPMPAGPSEPKPTGDENDGSN</sequence>
<keyword evidence="3" id="KW-1185">Reference proteome</keyword>
<dbReference type="AlphaFoldDB" id="A0A839AL09"/>
<gene>
    <name evidence="2" type="ORF">H2509_20345</name>
</gene>
<dbReference type="Pfam" id="PF04860">
    <property type="entry name" value="Phage_portal"/>
    <property type="match status" value="1"/>
</dbReference>
<dbReference type="EMBL" id="JACFXV010000068">
    <property type="protein sequence ID" value="MBA5779487.1"/>
    <property type="molecule type" value="Genomic_DNA"/>
</dbReference>
<feature type="compositionally biased region" description="Pro residues" evidence="1">
    <location>
        <begin position="392"/>
        <end position="401"/>
    </location>
</feature>
<dbReference type="InterPro" id="IPR006944">
    <property type="entry name" value="Phage/GTA_portal"/>
</dbReference>
<evidence type="ECO:0000313" key="3">
    <source>
        <dbReference type="Proteomes" id="UP000541109"/>
    </source>
</evidence>
<protein>
    <submittedName>
        <fullName evidence="2">Phage portal protein</fullName>
    </submittedName>
</protein>
<dbReference type="Proteomes" id="UP000541109">
    <property type="component" value="Unassembled WGS sequence"/>
</dbReference>
<dbReference type="RefSeq" id="WP_182168317.1">
    <property type="nucleotide sequence ID" value="NZ_JACFXV010000068.1"/>
</dbReference>
<evidence type="ECO:0000256" key="1">
    <source>
        <dbReference type="SAM" id="MobiDB-lite"/>
    </source>
</evidence>
<proteinExistence type="predicted"/>
<accession>A0A839AL09</accession>
<organism evidence="2 3">
    <name type="scientific">Stappia albiluteola</name>
    <dbReference type="NCBI Taxonomy" id="2758565"/>
    <lineage>
        <taxon>Bacteria</taxon>
        <taxon>Pseudomonadati</taxon>
        <taxon>Pseudomonadota</taxon>
        <taxon>Alphaproteobacteria</taxon>
        <taxon>Hyphomicrobiales</taxon>
        <taxon>Stappiaceae</taxon>
        <taxon>Stappia</taxon>
    </lineage>
</organism>
<feature type="region of interest" description="Disordered" evidence="1">
    <location>
        <begin position="368"/>
        <end position="412"/>
    </location>
</feature>
<reference evidence="2 3" key="1">
    <citation type="submission" date="2020-07" db="EMBL/GenBank/DDBJ databases">
        <title>Stappia sp., F7233, whole genome shotgun sequencing project.</title>
        <authorList>
            <person name="Jiang S."/>
            <person name="Liu Z.W."/>
            <person name="Du Z.J."/>
        </authorList>
    </citation>
    <scope>NUCLEOTIDE SEQUENCE [LARGE SCALE GENOMIC DNA]</scope>
    <source>
        <strain evidence="2 3">F7233</strain>
    </source>
</reference>
<comment type="caution">
    <text evidence="2">The sequence shown here is derived from an EMBL/GenBank/DDBJ whole genome shotgun (WGS) entry which is preliminary data.</text>
</comment>
<dbReference type="InterPro" id="IPR006427">
    <property type="entry name" value="Portal_HK97"/>
</dbReference>